<evidence type="ECO:0000259" key="1">
    <source>
        <dbReference type="Pfam" id="PF11907"/>
    </source>
</evidence>
<sequence length="310" mass="35050">MKSELIDLTAFKIGEPYSRAEVARVGAISPRNFVRPTGISEFANAVLLFVTLEKTAYSYHDQFDGDVFWWQSQTRQSQTSPLLRSLASGERQAYLFTRLREKAPSTLPFIYCGRLSAPLMTGEHPVTCEFEALDFLDNPTGSLAQIYNWRPASLTDSDELERRRELLTSDLKMTRARGQGRMRDYRRRRTIENYAMDLAKAHYAELGYVVTDTSSTRPFDLHCVKDGLHKRVEVKGTQSAGSTVEVTTAEVQSARDGDGSGYTTDLFIVHSVALDAIRDELKASGGNVRKIENWRPENHHLTPTVYRCQV</sequence>
<organism evidence="3 4">
    <name type="scientific">Luteibacter jiangsuensis</name>
    <dbReference type="NCBI Taxonomy" id="637577"/>
    <lineage>
        <taxon>Bacteria</taxon>
        <taxon>Pseudomonadati</taxon>
        <taxon>Pseudomonadota</taxon>
        <taxon>Gammaproteobacteria</taxon>
        <taxon>Lysobacterales</taxon>
        <taxon>Rhodanobacteraceae</taxon>
        <taxon>Luteibacter</taxon>
    </lineage>
</organism>
<evidence type="ECO:0000313" key="3">
    <source>
        <dbReference type="EMBL" id="NID05629.1"/>
    </source>
</evidence>
<keyword evidence="4" id="KW-1185">Reference proteome</keyword>
<protein>
    <submittedName>
        <fullName evidence="3">DUF3427 domain-containing protein</fullName>
    </submittedName>
</protein>
<reference evidence="3 4" key="1">
    <citation type="journal article" date="2011" name="Curr. Microbiol.">
        <title>Luteibacter jiangsuensis sp. nov.: a methamidophos-degrading bacterium isolated from a methamidophos-manufacturing factory.</title>
        <authorList>
            <person name="Wang L."/>
            <person name="Wang G.L."/>
            <person name="Li S.P."/>
            <person name="Jiang J.D."/>
        </authorList>
    </citation>
    <scope>NUCLEOTIDE SEQUENCE [LARGE SCALE GENOMIC DNA]</scope>
    <source>
        <strain evidence="3 4">CGMCC 1.10133</strain>
    </source>
</reference>
<feature type="domain" description="Protein NO VEIN C-terminal" evidence="2">
    <location>
        <begin position="191"/>
        <end position="256"/>
    </location>
</feature>
<name>A0ABX0Q526_9GAMM</name>
<proteinExistence type="predicted"/>
<dbReference type="Pfam" id="PF13020">
    <property type="entry name" value="NOV_C"/>
    <property type="match status" value="1"/>
</dbReference>
<accession>A0ABX0Q526</accession>
<feature type="domain" description="DUF3427" evidence="1">
    <location>
        <begin position="11"/>
        <end position="116"/>
    </location>
</feature>
<gene>
    <name evidence="3" type="ORF">HBF26_12080</name>
</gene>
<evidence type="ECO:0000313" key="4">
    <source>
        <dbReference type="Proteomes" id="UP001429601"/>
    </source>
</evidence>
<dbReference type="InterPro" id="IPR024975">
    <property type="entry name" value="NOV_C"/>
</dbReference>
<comment type="caution">
    <text evidence="3">The sequence shown here is derived from an EMBL/GenBank/DDBJ whole genome shotgun (WGS) entry which is preliminary data.</text>
</comment>
<dbReference type="EMBL" id="JAAQQR010000004">
    <property type="protein sequence ID" value="NID05629.1"/>
    <property type="molecule type" value="Genomic_DNA"/>
</dbReference>
<dbReference type="RefSeq" id="WP_167126485.1">
    <property type="nucleotide sequence ID" value="NZ_JAAQQR010000004.1"/>
</dbReference>
<dbReference type="InterPro" id="IPR021835">
    <property type="entry name" value="DUF3427"/>
</dbReference>
<dbReference type="Proteomes" id="UP001429601">
    <property type="component" value="Unassembled WGS sequence"/>
</dbReference>
<evidence type="ECO:0000259" key="2">
    <source>
        <dbReference type="Pfam" id="PF13020"/>
    </source>
</evidence>
<dbReference type="Pfam" id="PF11907">
    <property type="entry name" value="DUF3427"/>
    <property type="match status" value="1"/>
</dbReference>